<dbReference type="EnsemblProtists" id="EOD05777">
    <property type="protein sequence ID" value="EOD05777"/>
    <property type="gene ID" value="EMIHUDRAFT_219863"/>
</dbReference>
<sequence length="55" mass="6015">MDPAEVPDQSEPRRRAARATTSQLFGGAEWLIAAPLIAAFVRLVLRGRLRLSLVA</sequence>
<protein>
    <submittedName>
        <fullName evidence="2">Uncharacterized protein</fullName>
    </submittedName>
</protein>
<evidence type="ECO:0000256" key="1">
    <source>
        <dbReference type="SAM" id="Phobius"/>
    </source>
</evidence>
<dbReference type="PaxDb" id="2903-EOD05777"/>
<dbReference type="RefSeq" id="XP_005758206.1">
    <property type="nucleotide sequence ID" value="XM_005758149.1"/>
</dbReference>
<accession>A0A0D3I3E2</accession>
<evidence type="ECO:0000313" key="2">
    <source>
        <dbReference type="EnsemblProtists" id="EOD05777"/>
    </source>
</evidence>
<keyword evidence="1" id="KW-0472">Membrane</keyword>
<dbReference type="KEGG" id="ehx:EMIHUDRAFT_219863"/>
<organism evidence="2 3">
    <name type="scientific">Emiliania huxleyi (strain CCMP1516)</name>
    <dbReference type="NCBI Taxonomy" id="280463"/>
    <lineage>
        <taxon>Eukaryota</taxon>
        <taxon>Haptista</taxon>
        <taxon>Haptophyta</taxon>
        <taxon>Prymnesiophyceae</taxon>
        <taxon>Isochrysidales</taxon>
        <taxon>Noelaerhabdaceae</taxon>
        <taxon>Emiliania</taxon>
    </lineage>
</organism>
<proteinExistence type="predicted"/>
<dbReference type="Proteomes" id="UP000013827">
    <property type="component" value="Unassembled WGS sequence"/>
</dbReference>
<keyword evidence="1" id="KW-0812">Transmembrane</keyword>
<dbReference type="HOGENOM" id="CLU_3036408_0_0_1"/>
<dbReference type="GeneID" id="17251973"/>
<keyword evidence="3" id="KW-1185">Reference proteome</keyword>
<feature type="transmembrane region" description="Helical" evidence="1">
    <location>
        <begin position="24"/>
        <end position="45"/>
    </location>
</feature>
<reference evidence="3" key="1">
    <citation type="journal article" date="2013" name="Nature">
        <title>Pan genome of the phytoplankton Emiliania underpins its global distribution.</title>
        <authorList>
            <person name="Read B.A."/>
            <person name="Kegel J."/>
            <person name="Klute M.J."/>
            <person name="Kuo A."/>
            <person name="Lefebvre S.C."/>
            <person name="Maumus F."/>
            <person name="Mayer C."/>
            <person name="Miller J."/>
            <person name="Monier A."/>
            <person name="Salamov A."/>
            <person name="Young J."/>
            <person name="Aguilar M."/>
            <person name="Claverie J.M."/>
            <person name="Frickenhaus S."/>
            <person name="Gonzalez K."/>
            <person name="Herman E.K."/>
            <person name="Lin Y.C."/>
            <person name="Napier J."/>
            <person name="Ogata H."/>
            <person name="Sarno A.F."/>
            <person name="Shmutz J."/>
            <person name="Schroeder D."/>
            <person name="de Vargas C."/>
            <person name="Verret F."/>
            <person name="von Dassow P."/>
            <person name="Valentin K."/>
            <person name="Van de Peer Y."/>
            <person name="Wheeler G."/>
            <person name="Dacks J.B."/>
            <person name="Delwiche C.F."/>
            <person name="Dyhrman S.T."/>
            <person name="Glockner G."/>
            <person name="John U."/>
            <person name="Richards T."/>
            <person name="Worden A.Z."/>
            <person name="Zhang X."/>
            <person name="Grigoriev I.V."/>
            <person name="Allen A.E."/>
            <person name="Bidle K."/>
            <person name="Borodovsky M."/>
            <person name="Bowler C."/>
            <person name="Brownlee C."/>
            <person name="Cock J.M."/>
            <person name="Elias M."/>
            <person name="Gladyshev V.N."/>
            <person name="Groth M."/>
            <person name="Guda C."/>
            <person name="Hadaegh A."/>
            <person name="Iglesias-Rodriguez M.D."/>
            <person name="Jenkins J."/>
            <person name="Jones B.M."/>
            <person name="Lawson T."/>
            <person name="Leese F."/>
            <person name="Lindquist E."/>
            <person name="Lobanov A."/>
            <person name="Lomsadze A."/>
            <person name="Malik S.B."/>
            <person name="Marsh M.E."/>
            <person name="Mackinder L."/>
            <person name="Mock T."/>
            <person name="Mueller-Roeber B."/>
            <person name="Pagarete A."/>
            <person name="Parker M."/>
            <person name="Probert I."/>
            <person name="Quesneville H."/>
            <person name="Raines C."/>
            <person name="Rensing S.A."/>
            <person name="Riano-Pachon D.M."/>
            <person name="Richier S."/>
            <person name="Rokitta S."/>
            <person name="Shiraiwa Y."/>
            <person name="Soanes D.M."/>
            <person name="van der Giezen M."/>
            <person name="Wahlund T.M."/>
            <person name="Williams B."/>
            <person name="Wilson W."/>
            <person name="Wolfe G."/>
            <person name="Wurch L.L."/>
        </authorList>
    </citation>
    <scope>NUCLEOTIDE SEQUENCE</scope>
</reference>
<evidence type="ECO:0000313" key="3">
    <source>
        <dbReference type="Proteomes" id="UP000013827"/>
    </source>
</evidence>
<keyword evidence="1" id="KW-1133">Transmembrane helix</keyword>
<name>A0A0D3I3E2_EMIH1</name>
<reference evidence="2" key="2">
    <citation type="submission" date="2024-10" db="UniProtKB">
        <authorList>
            <consortium name="EnsemblProtists"/>
        </authorList>
    </citation>
    <scope>IDENTIFICATION</scope>
</reference>
<dbReference type="AlphaFoldDB" id="A0A0D3I3E2"/>